<organism evidence="2 3">
    <name type="scientific">Drosophila busckii</name>
    <name type="common">Fruit fly</name>
    <dbReference type="NCBI Taxonomy" id="30019"/>
    <lineage>
        <taxon>Eukaryota</taxon>
        <taxon>Metazoa</taxon>
        <taxon>Ecdysozoa</taxon>
        <taxon>Arthropoda</taxon>
        <taxon>Hexapoda</taxon>
        <taxon>Insecta</taxon>
        <taxon>Pterygota</taxon>
        <taxon>Neoptera</taxon>
        <taxon>Endopterygota</taxon>
        <taxon>Diptera</taxon>
        <taxon>Brachycera</taxon>
        <taxon>Muscomorpha</taxon>
        <taxon>Ephydroidea</taxon>
        <taxon>Drosophilidae</taxon>
        <taxon>Drosophila</taxon>
    </lineage>
</organism>
<protein>
    <submittedName>
        <fullName evidence="2">Trissin</fullName>
    </submittedName>
</protein>
<keyword evidence="3" id="KW-1185">Reference proteome</keyword>
<evidence type="ECO:0000313" key="3">
    <source>
        <dbReference type="Proteomes" id="UP000494163"/>
    </source>
</evidence>
<evidence type="ECO:0000313" key="2">
    <source>
        <dbReference type="EMBL" id="ALC46006.1"/>
    </source>
</evidence>
<proteinExistence type="predicted"/>
<sequence length="156" mass="16999">MRRHSLEEVGKINLHLLSNRAAGLTYLKYVIVGEDDGQQRRQIDPQRVDYDVAAIEPVLGKVVRATGSHIALGHITIPAKQRQQRPSAADEPNDQETQHSGGGCQRLARHALDNDAVAIIGNQRHGPDGHAAKERAAHAVNLAEKRTHNPSAIEAV</sequence>
<feature type="region of interest" description="Disordered" evidence="1">
    <location>
        <begin position="76"/>
        <end position="104"/>
    </location>
</feature>
<gene>
    <name evidence="2" type="ORF">Dbus_chr3Rg756</name>
</gene>
<evidence type="ECO:0000256" key="1">
    <source>
        <dbReference type="SAM" id="MobiDB-lite"/>
    </source>
</evidence>
<reference evidence="2 3" key="1">
    <citation type="submission" date="2015-08" db="EMBL/GenBank/DDBJ databases">
        <title>Ancestral chromatin configuration constrains chromatin evolution on differentiating sex chromosomes in Drosophila.</title>
        <authorList>
            <person name="Zhou Q."/>
            <person name="Bachtrog D."/>
        </authorList>
    </citation>
    <scope>NUCLEOTIDE SEQUENCE [LARGE SCALE GENOMIC DNA]</scope>
    <source>
        <tissue evidence="2">Whole larvae</tissue>
    </source>
</reference>
<dbReference type="EMBL" id="CP012526">
    <property type="protein sequence ID" value="ALC46006.1"/>
    <property type="molecule type" value="Genomic_DNA"/>
</dbReference>
<dbReference type="AlphaFoldDB" id="A0A0M5J6T0"/>
<dbReference type="Proteomes" id="UP000494163">
    <property type="component" value="Chromosome 3R"/>
</dbReference>
<name>A0A0M5J6T0_DROBS</name>
<accession>A0A0M5J6T0</accession>